<evidence type="ECO:0000313" key="2">
    <source>
        <dbReference type="EMBL" id="SHE26316.1"/>
    </source>
</evidence>
<dbReference type="Proteomes" id="UP000184291">
    <property type="component" value="Unassembled WGS sequence"/>
</dbReference>
<sequence>MRIAVRTYSRRRARRRPRWRGERGTMSVEMVLIAPALLMVVMLVVAAGRWVSAEGMTQAAARDAARAASMERSAGTAAAAAASSLAVADTAAAECRSDTDVSGFSRGGSVKVTVSCQVRLADLGLVFLPGTTTVTSSSISPVDTWRGTR</sequence>
<reference evidence="3" key="1">
    <citation type="submission" date="2016-09" db="EMBL/GenBank/DDBJ databases">
        <authorList>
            <person name="Strepis N."/>
        </authorList>
    </citation>
    <scope>NUCLEOTIDE SEQUENCE [LARGE SCALE GENOMIC DNA]</scope>
</reference>
<dbReference type="Pfam" id="PF07811">
    <property type="entry name" value="TadE"/>
    <property type="match status" value="1"/>
</dbReference>
<dbReference type="InterPro" id="IPR012495">
    <property type="entry name" value="TadE-like_dom"/>
</dbReference>
<feature type="domain" description="TadE-like" evidence="1">
    <location>
        <begin position="24"/>
        <end position="66"/>
    </location>
</feature>
<accession>A0A1M4S249</accession>
<dbReference type="OrthoDB" id="3260904at2"/>
<dbReference type="EMBL" id="FQTT01000013">
    <property type="protein sequence ID" value="SHE26316.1"/>
    <property type="molecule type" value="Genomic_DNA"/>
</dbReference>
<gene>
    <name evidence="2" type="ORF">ACGLYG10_2566</name>
</gene>
<evidence type="ECO:0000259" key="1">
    <source>
        <dbReference type="Pfam" id="PF07811"/>
    </source>
</evidence>
<name>A0A1M4S249_9ACTO</name>
<dbReference type="AlphaFoldDB" id="A0A1M4S249"/>
<proteinExistence type="predicted"/>
<organism evidence="2 3">
    <name type="scientific">Actinomyces glycerinitolerans</name>
    <dbReference type="NCBI Taxonomy" id="1892869"/>
    <lineage>
        <taxon>Bacteria</taxon>
        <taxon>Bacillati</taxon>
        <taxon>Actinomycetota</taxon>
        <taxon>Actinomycetes</taxon>
        <taxon>Actinomycetales</taxon>
        <taxon>Actinomycetaceae</taxon>
        <taxon>Actinomyces</taxon>
    </lineage>
</organism>
<protein>
    <recommendedName>
        <fullName evidence="1">TadE-like domain-containing protein</fullName>
    </recommendedName>
</protein>
<dbReference type="RefSeq" id="WP_073332640.1">
    <property type="nucleotide sequence ID" value="NZ_FQTT01000013.1"/>
</dbReference>
<dbReference type="STRING" id="1892869.ACGLYG10_2566"/>
<keyword evidence="3" id="KW-1185">Reference proteome</keyword>
<evidence type="ECO:0000313" key="3">
    <source>
        <dbReference type="Proteomes" id="UP000184291"/>
    </source>
</evidence>